<evidence type="ECO:0008006" key="4">
    <source>
        <dbReference type="Google" id="ProtNLM"/>
    </source>
</evidence>
<dbReference type="SUPFAM" id="SSF53300">
    <property type="entry name" value="vWA-like"/>
    <property type="match status" value="1"/>
</dbReference>
<dbReference type="Proteomes" id="UP000319143">
    <property type="component" value="Unassembled WGS sequence"/>
</dbReference>
<dbReference type="PANTHER" id="PTHR37947">
    <property type="entry name" value="BLL2462 PROTEIN"/>
    <property type="match status" value="1"/>
</dbReference>
<dbReference type="RefSeq" id="WP_146524335.1">
    <property type="nucleotide sequence ID" value="NZ_SJPV01000001.1"/>
</dbReference>
<dbReference type="Gene3D" id="3.40.50.410">
    <property type="entry name" value="von Willebrand factor, type A domain"/>
    <property type="match status" value="1"/>
</dbReference>
<dbReference type="EMBL" id="SJPV01000001">
    <property type="protein sequence ID" value="TWU42239.1"/>
    <property type="molecule type" value="Genomic_DNA"/>
</dbReference>
<comment type="caution">
    <text evidence="2">The sequence shown here is derived from an EMBL/GenBank/DDBJ whole genome shotgun (WGS) entry which is preliminary data.</text>
</comment>
<dbReference type="PANTHER" id="PTHR37947:SF1">
    <property type="entry name" value="BLL2462 PROTEIN"/>
    <property type="match status" value="1"/>
</dbReference>
<organism evidence="2 3">
    <name type="scientific">Novipirellula artificiosorum</name>
    <dbReference type="NCBI Taxonomy" id="2528016"/>
    <lineage>
        <taxon>Bacteria</taxon>
        <taxon>Pseudomonadati</taxon>
        <taxon>Planctomycetota</taxon>
        <taxon>Planctomycetia</taxon>
        <taxon>Pirellulales</taxon>
        <taxon>Pirellulaceae</taxon>
        <taxon>Novipirellula</taxon>
    </lineage>
</organism>
<accession>A0A5C6E505</accession>
<dbReference type="OrthoDB" id="252901at2"/>
<feature type="transmembrane region" description="Helical" evidence="1">
    <location>
        <begin position="700"/>
        <end position="719"/>
    </location>
</feature>
<name>A0A5C6E505_9BACT</name>
<gene>
    <name evidence="2" type="ORF">Poly41_05350</name>
</gene>
<reference evidence="2 3" key="1">
    <citation type="submission" date="2019-02" db="EMBL/GenBank/DDBJ databases">
        <title>Deep-cultivation of Planctomycetes and their phenomic and genomic characterization uncovers novel biology.</title>
        <authorList>
            <person name="Wiegand S."/>
            <person name="Jogler M."/>
            <person name="Boedeker C."/>
            <person name="Pinto D."/>
            <person name="Vollmers J."/>
            <person name="Rivas-Marin E."/>
            <person name="Kohn T."/>
            <person name="Peeters S.H."/>
            <person name="Heuer A."/>
            <person name="Rast P."/>
            <person name="Oberbeckmann S."/>
            <person name="Bunk B."/>
            <person name="Jeske O."/>
            <person name="Meyerdierks A."/>
            <person name="Storesund J.E."/>
            <person name="Kallscheuer N."/>
            <person name="Luecker S."/>
            <person name="Lage O.M."/>
            <person name="Pohl T."/>
            <person name="Merkel B.J."/>
            <person name="Hornburger P."/>
            <person name="Mueller R.-W."/>
            <person name="Bruemmer F."/>
            <person name="Labrenz M."/>
            <person name="Spormann A.M."/>
            <person name="Op Den Camp H."/>
            <person name="Overmann J."/>
            <person name="Amann R."/>
            <person name="Jetten M.S.M."/>
            <person name="Mascher T."/>
            <person name="Medema M.H."/>
            <person name="Devos D.P."/>
            <person name="Kaster A.-K."/>
            <person name="Ovreas L."/>
            <person name="Rohde M."/>
            <person name="Galperin M.Y."/>
            <person name="Jogler C."/>
        </authorList>
    </citation>
    <scope>NUCLEOTIDE SEQUENCE [LARGE SCALE GENOMIC DNA]</scope>
    <source>
        <strain evidence="2 3">Poly41</strain>
    </source>
</reference>
<sequence>MGSTLSIGSTHAVVAVSIAAMAMTLMLGWMACRRARFRRQVVSLELLRLLLVGFAVFLLNQPELLEELPSEVKPTFAVLVDQSASMMTRDIETGTKTVGTREQAVAPVLDESTWSELSRRGDVVRVPFASEGAGHATDLHQVLSSSEKQYPNLRAIVLASDGDWNTGPPPVEAAAELRARGVPIFVVPVGSVDRMPDLQLLRFDVPAFAAVGKPLRIPLTLESSLSRDHLAVVSLTDSDGDVLKKEFMIEPMSRTNEAIVWTPRSLGSQSLTLSLAAAGEERILDNNELSASLTVREEKLNVLIVESQPRWEYRFLRNALSRDPAVEVSCLLFHPGLSKRGGGNRDYIQSFPEDLGELTQYDVVFLGDVGVGKDQLTLSQTEQVRGLVEQHASGLVVVPGIAGHTLSLVDTPIGDLLPVDLDRSRPSGQGSELAHALALTESGRRSLLTRLADDEDDNRQVWDRLPGFQWHAPVIRAKQGSDVLAVDRDASNEHGRIPLMVTQSFGNGKVLFVGFDSVWRWRSGVEDLYHYRFWGQVVRWMAYQRNMAKGKSIRLFYSPEQPHVGQTLSLTATVLDDQRAPLSDGDVSIETIAPSGKAESVQLNLVDPIWGVYAGNYTPSEAGSHKMKLWCKETSETLETSVFVQLADVERIGKPARPEVLEELAKLTRGRVLRVDEIASFADTLLAMPDPPAEVRRVRLWSHPATVLVMIGLAALFWIGRKMAGLT</sequence>
<keyword evidence="3" id="KW-1185">Reference proteome</keyword>
<feature type="transmembrane region" description="Helical" evidence="1">
    <location>
        <begin position="41"/>
        <end position="59"/>
    </location>
</feature>
<evidence type="ECO:0000256" key="1">
    <source>
        <dbReference type="SAM" id="Phobius"/>
    </source>
</evidence>
<evidence type="ECO:0000313" key="2">
    <source>
        <dbReference type="EMBL" id="TWU42239.1"/>
    </source>
</evidence>
<keyword evidence="1" id="KW-1133">Transmembrane helix</keyword>
<dbReference type="InterPro" id="IPR036465">
    <property type="entry name" value="vWFA_dom_sf"/>
</dbReference>
<evidence type="ECO:0000313" key="3">
    <source>
        <dbReference type="Proteomes" id="UP000319143"/>
    </source>
</evidence>
<dbReference type="SUPFAM" id="SSF52317">
    <property type="entry name" value="Class I glutamine amidotransferase-like"/>
    <property type="match status" value="1"/>
</dbReference>
<protein>
    <recommendedName>
        <fullName evidence="4">VWFA domain-containing protein</fullName>
    </recommendedName>
</protein>
<dbReference type="AlphaFoldDB" id="A0A5C6E505"/>
<keyword evidence="1" id="KW-0472">Membrane</keyword>
<dbReference type="InterPro" id="IPR029062">
    <property type="entry name" value="Class_I_gatase-like"/>
</dbReference>
<feature type="transmembrane region" description="Helical" evidence="1">
    <location>
        <begin position="12"/>
        <end position="29"/>
    </location>
</feature>
<keyword evidence="1" id="KW-0812">Transmembrane</keyword>
<proteinExistence type="predicted"/>
<dbReference type="Gene3D" id="3.40.50.880">
    <property type="match status" value="1"/>
</dbReference>